<keyword evidence="2" id="KW-1185">Reference proteome</keyword>
<proteinExistence type="predicted"/>
<organism evidence="1 2">
    <name type="scientific">Trichinella nelsoni</name>
    <dbReference type="NCBI Taxonomy" id="6336"/>
    <lineage>
        <taxon>Eukaryota</taxon>
        <taxon>Metazoa</taxon>
        <taxon>Ecdysozoa</taxon>
        <taxon>Nematoda</taxon>
        <taxon>Enoplea</taxon>
        <taxon>Dorylaimia</taxon>
        <taxon>Trichinellida</taxon>
        <taxon>Trichinellidae</taxon>
        <taxon>Trichinella</taxon>
    </lineage>
</organism>
<protein>
    <submittedName>
        <fullName evidence="1">Uncharacterized protein</fullName>
    </submittedName>
</protein>
<accession>A0A0V0SCU8</accession>
<evidence type="ECO:0000313" key="1">
    <source>
        <dbReference type="EMBL" id="KRX24588.1"/>
    </source>
</evidence>
<comment type="caution">
    <text evidence="1">The sequence shown here is derived from an EMBL/GenBank/DDBJ whole genome shotgun (WGS) entry which is preliminary data.</text>
</comment>
<sequence>MNQNIEYTIANLTFERQRSIVQYQTDMIKQTINNDVNIQSLVKETVTAPTPNKLLLGINYARIPLLIHLVNGLLERRVPIQHATVPICPFVYWCLLSHGGLVE</sequence>
<evidence type="ECO:0000313" key="2">
    <source>
        <dbReference type="Proteomes" id="UP000054630"/>
    </source>
</evidence>
<reference evidence="1 2" key="1">
    <citation type="submission" date="2015-01" db="EMBL/GenBank/DDBJ databases">
        <title>Evolution of Trichinella species and genotypes.</title>
        <authorList>
            <person name="Korhonen P.K."/>
            <person name="Edoardo P."/>
            <person name="Giuseppe L.R."/>
            <person name="Gasser R.B."/>
        </authorList>
    </citation>
    <scope>NUCLEOTIDE SEQUENCE [LARGE SCALE GENOMIC DNA]</scope>
    <source>
        <strain evidence="1">ISS37</strain>
    </source>
</reference>
<dbReference type="Proteomes" id="UP000054630">
    <property type="component" value="Unassembled WGS sequence"/>
</dbReference>
<name>A0A0V0SCU8_9BILA</name>
<dbReference type="AlphaFoldDB" id="A0A0V0SCU8"/>
<gene>
    <name evidence="1" type="ORF">T07_1436</name>
</gene>
<dbReference type="EMBL" id="JYDL01000016">
    <property type="protein sequence ID" value="KRX24588.1"/>
    <property type="molecule type" value="Genomic_DNA"/>
</dbReference>